<gene>
    <name evidence="3" type="ORF">MNKW57_26690</name>
</gene>
<evidence type="ECO:0000313" key="3">
    <source>
        <dbReference type="EMBL" id="GMG88348.1"/>
    </source>
</evidence>
<organism evidence="3 4">
    <name type="scientific">Biformimicrobium ophioploci</name>
    <dbReference type="NCBI Taxonomy" id="3036711"/>
    <lineage>
        <taxon>Bacteria</taxon>
        <taxon>Pseudomonadati</taxon>
        <taxon>Pseudomonadota</taxon>
        <taxon>Gammaproteobacteria</taxon>
        <taxon>Cellvibrionales</taxon>
        <taxon>Microbulbiferaceae</taxon>
        <taxon>Biformimicrobium</taxon>
    </lineage>
</organism>
<dbReference type="EMBL" id="BSYJ01000006">
    <property type="protein sequence ID" value="GMG88348.1"/>
    <property type="molecule type" value="Genomic_DNA"/>
</dbReference>
<proteinExistence type="predicted"/>
<keyword evidence="4" id="KW-1185">Reference proteome</keyword>
<feature type="compositionally biased region" description="Basic and acidic residues" evidence="1">
    <location>
        <begin position="1"/>
        <end position="15"/>
    </location>
</feature>
<name>A0ABQ6M1X1_9GAMM</name>
<reference evidence="3 4" key="1">
    <citation type="submission" date="2023-04" db="EMBL/GenBank/DDBJ databases">
        <title>Marinobulbifer ophiurae gen. nov., sp. Nov., isolate from tissue of brittle star Ophioplocus japonicus.</title>
        <authorList>
            <person name="Kawano K."/>
            <person name="Sawayama S."/>
            <person name="Nakagawa S."/>
        </authorList>
    </citation>
    <scope>NUCLEOTIDE SEQUENCE [LARGE SCALE GENOMIC DNA]</scope>
    <source>
        <strain evidence="3 4">NKW57</strain>
    </source>
</reference>
<keyword evidence="2" id="KW-0812">Transmembrane</keyword>
<sequence length="81" mass="9002">MTSDKDPSRGAKSPDQDANLDPGLNPDLHIVRDETYGPDQEGHDPMDSVSVKSRKEGRAWPWIWGIVAIACILITIYLMLP</sequence>
<keyword evidence="2" id="KW-0472">Membrane</keyword>
<keyword evidence="2" id="KW-1133">Transmembrane helix</keyword>
<accession>A0ABQ6M1X1</accession>
<dbReference type="RefSeq" id="WP_285764962.1">
    <property type="nucleotide sequence ID" value="NZ_BSYJ01000006.1"/>
</dbReference>
<protein>
    <submittedName>
        <fullName evidence="3">Uncharacterized protein</fullName>
    </submittedName>
</protein>
<feature type="region of interest" description="Disordered" evidence="1">
    <location>
        <begin position="1"/>
        <end position="51"/>
    </location>
</feature>
<evidence type="ECO:0000256" key="1">
    <source>
        <dbReference type="SAM" id="MobiDB-lite"/>
    </source>
</evidence>
<evidence type="ECO:0000313" key="4">
    <source>
        <dbReference type="Proteomes" id="UP001224392"/>
    </source>
</evidence>
<feature type="compositionally biased region" description="Basic and acidic residues" evidence="1">
    <location>
        <begin position="29"/>
        <end position="46"/>
    </location>
</feature>
<comment type="caution">
    <text evidence="3">The sequence shown here is derived from an EMBL/GenBank/DDBJ whole genome shotgun (WGS) entry which is preliminary data.</text>
</comment>
<feature type="transmembrane region" description="Helical" evidence="2">
    <location>
        <begin position="62"/>
        <end position="80"/>
    </location>
</feature>
<dbReference type="Proteomes" id="UP001224392">
    <property type="component" value="Unassembled WGS sequence"/>
</dbReference>
<evidence type="ECO:0000256" key="2">
    <source>
        <dbReference type="SAM" id="Phobius"/>
    </source>
</evidence>